<evidence type="ECO:0000256" key="1">
    <source>
        <dbReference type="SAM" id="MobiDB-lite"/>
    </source>
</evidence>
<reference evidence="2 3" key="1">
    <citation type="submission" date="2024-05" db="EMBL/GenBank/DDBJ databases">
        <title>Genetic variation in Jamaican populations of the coffee berry borer (Hypothenemus hampei).</title>
        <authorList>
            <person name="Errbii M."/>
            <person name="Myrie A."/>
        </authorList>
    </citation>
    <scope>NUCLEOTIDE SEQUENCE [LARGE SCALE GENOMIC DNA]</scope>
    <source>
        <strain evidence="2">JA-Hopewell-2020-01-JO</strain>
        <tissue evidence="2">Whole body</tissue>
    </source>
</reference>
<dbReference type="EMBL" id="JBDJPC010000003">
    <property type="protein sequence ID" value="KAL1509373.1"/>
    <property type="molecule type" value="Genomic_DNA"/>
</dbReference>
<proteinExistence type="predicted"/>
<gene>
    <name evidence="2" type="ORF">ABEB36_004126</name>
</gene>
<feature type="region of interest" description="Disordered" evidence="1">
    <location>
        <begin position="184"/>
        <end position="214"/>
    </location>
</feature>
<accession>A0ABD1F292</accession>
<keyword evidence="3" id="KW-1185">Reference proteome</keyword>
<evidence type="ECO:0000313" key="3">
    <source>
        <dbReference type="Proteomes" id="UP001566132"/>
    </source>
</evidence>
<protein>
    <submittedName>
        <fullName evidence="2">Uncharacterized protein</fullName>
    </submittedName>
</protein>
<name>A0ABD1F292_HYPHA</name>
<sequence length="321" mass="37564">MKYLKTTFIFITFFCGIINSLTVTEIFKPNAQAGDLVAIVRVPRNVDPESKKGVLKPPDESFVRKARDSKYYGTYKDDPRTDRALKVADDQSVLDQTKSETSLGKRCTTCENGGYNRGGYDRGRDKFYDIGDPYSTYMRARYDPYNRYNREQYYDRYDDDDRDGYRDRERNRYYERYDPRERYYDRGLGYDNRGYDYRERDYNPYSRDRYDPYDDYYNRGYDRGGYSSRASYGGRPDSYGGYARGYSYGDRDRYAGSGNGYSGYNSYGGGSRARYPAYDGYDSGYRYTSYLYDRPSSTTTDNPKNPNNEQGDTVSPPTGRS</sequence>
<dbReference type="AlphaFoldDB" id="A0ABD1F292"/>
<evidence type="ECO:0000313" key="2">
    <source>
        <dbReference type="EMBL" id="KAL1509373.1"/>
    </source>
</evidence>
<organism evidence="2 3">
    <name type="scientific">Hypothenemus hampei</name>
    <name type="common">Coffee berry borer</name>
    <dbReference type="NCBI Taxonomy" id="57062"/>
    <lineage>
        <taxon>Eukaryota</taxon>
        <taxon>Metazoa</taxon>
        <taxon>Ecdysozoa</taxon>
        <taxon>Arthropoda</taxon>
        <taxon>Hexapoda</taxon>
        <taxon>Insecta</taxon>
        <taxon>Pterygota</taxon>
        <taxon>Neoptera</taxon>
        <taxon>Endopterygota</taxon>
        <taxon>Coleoptera</taxon>
        <taxon>Polyphaga</taxon>
        <taxon>Cucujiformia</taxon>
        <taxon>Curculionidae</taxon>
        <taxon>Scolytinae</taxon>
        <taxon>Hypothenemus</taxon>
    </lineage>
</organism>
<dbReference type="Proteomes" id="UP001566132">
    <property type="component" value="Unassembled WGS sequence"/>
</dbReference>
<feature type="compositionally biased region" description="Polar residues" evidence="1">
    <location>
        <begin position="295"/>
        <end position="321"/>
    </location>
</feature>
<feature type="compositionally biased region" description="Basic and acidic residues" evidence="1">
    <location>
        <begin position="193"/>
        <end position="214"/>
    </location>
</feature>
<comment type="caution">
    <text evidence="2">The sequence shown here is derived from an EMBL/GenBank/DDBJ whole genome shotgun (WGS) entry which is preliminary data.</text>
</comment>
<feature type="region of interest" description="Disordered" evidence="1">
    <location>
        <begin position="292"/>
        <end position="321"/>
    </location>
</feature>